<sequence length="938" mass="103211">MQNHHSAFPHLAFTQNQSEKTSESQLPPELQFLLSASLDQNLYANQLAALKNATASMNPTTSTAANGIPPDFASLILSSLAQQQQPPQQQQSQSQTNSEIHQQQQSQIPTTPSATTSSSAAAAAAAAVAQQQQQDDFAQQLMALIAGPQQQQSNVSSAAAAAAATNNLLEQMNFFTSPSFNMTSSQQHQNSSMIPTTPTSSGSGSHFFGGGINGSMSSPNKDKDSYCEFCDKNFCNRYFLRIHKQKKHGIRMEIGNGENVPDTPPAKQPKLEQSVSPIKHTSTGSAAASEEEHLQQQVQQPPKQKESMDGLNIEAMLAAFQEAQNNNNKAAAAASQPDLLMLIQQLAKVKSPEPQSAEKYNCDKCSQDFSTQTLLLQHQLTQHTVMPSASPPTSSTSSQQQPNLLSMMPAGFSSLPFMMPQLPSNFPTIEMENAFGTHPSLSQSLSSKPSAPKRQYSSTTKNYCDLCNKEVCNKYFLRTHMLKMHNIVIDENKTVIANIDTQEKEKEGSVSFRCDVCHTDMKTRTQLKDHKKAVHGIQPVVAPTSASSSKPQSAIGSGASQGETTAFEFPPTSTTSPRSSSPTEFKCIRCENEFESFQNLVIHLQAEHANDISEQEIFEYLTKASTSAASLSTNFQEQHHEDSETVTDGKISGTEDEGDEAMEITREVAMKMAVENQMKHEDDEMMESDATTFLCNTCGRNYSTQQNLNDHVATVHQYKVRLSPKKEVKTILSPSKVNKIIKCFTCAKCNQRFASSHLCKLHIIQHLRREQKNDSETANEKNIIGESSSSAIADELKENKEVEDFEDDLISSFMREESTLRDKSTIEAVASELSRRGSHGAIPRLPNEKQLPEHNSHTSGSASPMSITLPEGFAEPIQVPSRSPKPFVLQSFIMKSDSNEFPNELHCYLPVKSFLEGSFRVTFELQAAPQLDSQIKHL</sequence>
<organism evidence="1 2">
    <name type="scientific">Panagrolaimus sp. ES5</name>
    <dbReference type="NCBI Taxonomy" id="591445"/>
    <lineage>
        <taxon>Eukaryota</taxon>
        <taxon>Metazoa</taxon>
        <taxon>Ecdysozoa</taxon>
        <taxon>Nematoda</taxon>
        <taxon>Chromadorea</taxon>
        <taxon>Rhabditida</taxon>
        <taxon>Tylenchina</taxon>
        <taxon>Panagrolaimomorpha</taxon>
        <taxon>Panagrolaimoidea</taxon>
        <taxon>Panagrolaimidae</taxon>
        <taxon>Panagrolaimus</taxon>
    </lineage>
</organism>
<reference evidence="2" key="1">
    <citation type="submission" date="2022-11" db="UniProtKB">
        <authorList>
            <consortium name="WormBaseParasite"/>
        </authorList>
    </citation>
    <scope>IDENTIFICATION</scope>
</reference>
<evidence type="ECO:0000313" key="1">
    <source>
        <dbReference type="Proteomes" id="UP000887579"/>
    </source>
</evidence>
<evidence type="ECO:0000313" key="2">
    <source>
        <dbReference type="WBParaSite" id="ES5_v2.g11270.t1"/>
    </source>
</evidence>
<dbReference type="Proteomes" id="UP000887579">
    <property type="component" value="Unplaced"/>
</dbReference>
<proteinExistence type="predicted"/>
<protein>
    <submittedName>
        <fullName evidence="2">C2H2-type domain-containing protein</fullName>
    </submittedName>
</protein>
<dbReference type="WBParaSite" id="ES5_v2.g11270.t1">
    <property type="protein sequence ID" value="ES5_v2.g11270.t1"/>
    <property type="gene ID" value="ES5_v2.g11270"/>
</dbReference>
<name>A0AC34F2T3_9BILA</name>
<accession>A0AC34F2T3</accession>